<protein>
    <submittedName>
        <fullName evidence="3">Uncharacterized protein</fullName>
    </submittedName>
</protein>
<dbReference type="AlphaFoldDB" id="A0A517LAL3"/>
<dbReference type="EMBL" id="CP042192">
    <property type="protein sequence ID" value="QDS72655.1"/>
    <property type="molecule type" value="Genomic_DNA"/>
</dbReference>
<keyword evidence="1" id="KW-0175">Coiled coil</keyword>
<name>A0A517LAL3_9PEZI</name>
<dbReference type="OrthoDB" id="3939184at2759"/>
<proteinExistence type="predicted"/>
<evidence type="ECO:0000313" key="3">
    <source>
        <dbReference type="EMBL" id="QDS72655.1"/>
    </source>
</evidence>
<evidence type="ECO:0000313" key="4">
    <source>
        <dbReference type="Proteomes" id="UP000316270"/>
    </source>
</evidence>
<dbReference type="Proteomes" id="UP000316270">
    <property type="component" value="Chromosome 8"/>
</dbReference>
<gene>
    <name evidence="3" type="ORF">FKW77_002624</name>
</gene>
<accession>A0A517LAL3</accession>
<evidence type="ECO:0000256" key="1">
    <source>
        <dbReference type="SAM" id="Coils"/>
    </source>
</evidence>
<feature type="coiled-coil region" evidence="1">
    <location>
        <begin position="279"/>
        <end position="306"/>
    </location>
</feature>
<feature type="region of interest" description="Disordered" evidence="2">
    <location>
        <begin position="426"/>
        <end position="459"/>
    </location>
</feature>
<sequence>MASPSTFETVNQKLVDVTKEIGLLEQDNYHLRLYIRPDPTKLDTMRSKMDELSSQFLELQPALELLRSSDLGRVLVSLVEEQQEKLARETFVTGYIRDGQHKSETADYRVSKLVEKFSSIGLAVKELEDQTTSNATGPQPLIQIFEERQEQARTKLRLLVDDLKLPEYSDLFDEFNRAILNLWDIAHAIDRRLSKLTGKPVWQPPPSRPNDGNTEGYINDTIGIPLLRESILRSADEKILAKTILIYVDAIEARARILCGLKLEVDQKWDEQYQAGVQLDSFRKHLERYQERLDQGQAELVALSESFGNAILNAEKQVPQIQHLKAELSKIQNLAAGSANTDQPDEILDPAREHSYQPTPISYGLQRQADSLVLLQYQIEMTAARNPEDIRDQMFTHLASFRNLAAAIEARDGVFFTRWLTETRDNDRRKHDVEERNNELDTREKKLDKRKEELDQRQKRMENSEICLNEYIDKMNALSTKDESAMRAREVAVSRREAAPMSGCQIL</sequence>
<reference evidence="3 4" key="1">
    <citation type="submission" date="2019-07" db="EMBL/GenBank/DDBJ databases">
        <title>Finished genome of Venturia effusa.</title>
        <authorList>
            <person name="Young C.A."/>
            <person name="Cox M.P."/>
            <person name="Ganley A.R.D."/>
            <person name="David W.J."/>
        </authorList>
    </citation>
    <scope>NUCLEOTIDE SEQUENCE [LARGE SCALE GENOMIC DNA]</scope>
    <source>
        <strain evidence="4">albino</strain>
    </source>
</reference>
<keyword evidence="4" id="KW-1185">Reference proteome</keyword>
<organism evidence="3 4">
    <name type="scientific">Venturia effusa</name>
    <dbReference type="NCBI Taxonomy" id="50376"/>
    <lineage>
        <taxon>Eukaryota</taxon>
        <taxon>Fungi</taxon>
        <taxon>Dikarya</taxon>
        <taxon>Ascomycota</taxon>
        <taxon>Pezizomycotina</taxon>
        <taxon>Dothideomycetes</taxon>
        <taxon>Pleosporomycetidae</taxon>
        <taxon>Venturiales</taxon>
        <taxon>Venturiaceae</taxon>
        <taxon>Venturia</taxon>
    </lineage>
</organism>
<evidence type="ECO:0000256" key="2">
    <source>
        <dbReference type="SAM" id="MobiDB-lite"/>
    </source>
</evidence>